<dbReference type="AlphaFoldDB" id="A0A8T0I8B0"/>
<dbReference type="Proteomes" id="UP000822688">
    <property type="component" value="Chromosome 4"/>
</dbReference>
<sequence length="415" mass="47774">MGGDITQEMIRRRSEHNECVLYTMEELVLQEESIERINKTLGILCPHLKILYMPNNLIPRLENLHKLKELEYLNMAMNNIIKVQGLEKCEQLKKLDLTLNFIDLQNLPSVTSLNANVHLRELFLTGNPCTDWDGCRSYVIAKLPHLKRLDAWEIKPRERITALQEIHRLEEDLQAMNSSEEPIVKETQVEKDEKGELKRMYTPDTRIAEHRELKELREQEEKKSERPDSQRKESTRRKGFDPLPVNGRVYQKNEGGWEIKLDESDCGTKIILDVAISKFLDTSLIDIDVQPLLIRVLIKGKLLQLHLPTEVKTDASSAERSLTTGHLVVTMPLVTPSVAFKPKHFPDYYVTGQPKVEASPPQTQVVNIHNITNKEEPPKEPSKHNPRTNCTYPAKSEPEGKQQPPSWTDDVPQLE</sequence>
<keyword evidence="5" id="KW-0677">Repeat</keyword>
<feature type="compositionally biased region" description="Basic and acidic residues" evidence="9">
    <location>
        <begin position="182"/>
        <end position="240"/>
    </location>
</feature>
<evidence type="ECO:0000313" key="11">
    <source>
        <dbReference type="EMBL" id="KAG0578718.1"/>
    </source>
</evidence>
<dbReference type="GO" id="GO:0005929">
    <property type="term" value="C:cilium"/>
    <property type="evidence" value="ECO:0007669"/>
    <property type="project" value="UniProtKB-SubCell"/>
</dbReference>
<comment type="subcellular location">
    <subcellularLocation>
        <location evidence="1">Cell projection</location>
        <location evidence="1">Cilium</location>
    </subcellularLocation>
    <subcellularLocation>
        <location evidence="2">Cytoplasm</location>
    </subcellularLocation>
</comment>
<comment type="caution">
    <text evidence="11">The sequence shown here is derived from an EMBL/GenBank/DDBJ whole genome shotgun (WGS) entry which is preliminary data.</text>
</comment>
<name>A0A8T0I8B0_CERPU</name>
<evidence type="ECO:0000256" key="2">
    <source>
        <dbReference type="ARBA" id="ARBA00004496"/>
    </source>
</evidence>
<dbReference type="InterPro" id="IPR032675">
    <property type="entry name" value="LRR_dom_sf"/>
</dbReference>
<evidence type="ECO:0000256" key="9">
    <source>
        <dbReference type="SAM" id="MobiDB-lite"/>
    </source>
</evidence>
<dbReference type="PANTHER" id="PTHR18849:SF0">
    <property type="entry name" value="CILIA- AND FLAGELLA-ASSOCIATED PROTEIN 410-RELATED"/>
    <property type="match status" value="1"/>
</dbReference>
<feature type="domain" description="Dynein axonemal assembly factor 11-like CS" evidence="10">
    <location>
        <begin position="210"/>
        <end position="332"/>
    </location>
</feature>
<evidence type="ECO:0000256" key="6">
    <source>
        <dbReference type="ARBA" id="ARBA00023069"/>
    </source>
</evidence>
<dbReference type="Pfam" id="PF23602">
    <property type="entry name" value="CS_DNAAF11_C"/>
    <property type="match status" value="1"/>
</dbReference>
<evidence type="ECO:0000256" key="7">
    <source>
        <dbReference type="ARBA" id="ARBA00023273"/>
    </source>
</evidence>
<dbReference type="FunFam" id="3.80.10.10:FF:000052">
    <property type="entry name" value="Leucine rich repeat containing 6"/>
    <property type="match status" value="1"/>
</dbReference>
<feature type="compositionally biased region" description="Basic and acidic residues" evidence="9">
    <location>
        <begin position="372"/>
        <end position="383"/>
    </location>
</feature>
<dbReference type="PROSITE" id="PS51450">
    <property type="entry name" value="LRR"/>
    <property type="match status" value="2"/>
</dbReference>
<dbReference type="Gene3D" id="3.80.10.10">
    <property type="entry name" value="Ribonuclease Inhibitor"/>
    <property type="match status" value="1"/>
</dbReference>
<proteinExistence type="inferred from homology"/>
<keyword evidence="6" id="KW-0969">Cilium</keyword>
<accession>A0A8T0I8B0</accession>
<keyword evidence="4" id="KW-0433">Leucine-rich repeat</keyword>
<evidence type="ECO:0000256" key="3">
    <source>
        <dbReference type="ARBA" id="ARBA00022490"/>
    </source>
</evidence>
<keyword evidence="12" id="KW-1185">Reference proteome</keyword>
<evidence type="ECO:0000256" key="4">
    <source>
        <dbReference type="ARBA" id="ARBA00022614"/>
    </source>
</evidence>
<dbReference type="PANTHER" id="PTHR18849">
    <property type="entry name" value="LEUCINE RICH REPEAT PROTEIN"/>
    <property type="match status" value="1"/>
</dbReference>
<gene>
    <name evidence="11" type="ORF">KC19_4G044900</name>
</gene>
<dbReference type="EMBL" id="CM026424">
    <property type="protein sequence ID" value="KAG0578718.1"/>
    <property type="molecule type" value="Genomic_DNA"/>
</dbReference>
<comment type="similarity">
    <text evidence="8">Belongs to the tilB family.</text>
</comment>
<dbReference type="InterPro" id="IPR056496">
    <property type="entry name" value="CS_DNAAF11_C"/>
</dbReference>
<dbReference type="SMART" id="SM00365">
    <property type="entry name" value="LRR_SD22"/>
    <property type="match status" value="2"/>
</dbReference>
<feature type="region of interest" description="Disordered" evidence="9">
    <location>
        <begin position="371"/>
        <end position="415"/>
    </location>
</feature>
<keyword evidence="3" id="KW-0963">Cytoplasm</keyword>
<keyword evidence="7" id="KW-0966">Cell projection</keyword>
<reference evidence="11" key="1">
    <citation type="submission" date="2020-06" db="EMBL/GenBank/DDBJ databases">
        <title>WGS assembly of Ceratodon purpureus strain R40.</title>
        <authorList>
            <person name="Carey S.B."/>
            <person name="Jenkins J."/>
            <person name="Shu S."/>
            <person name="Lovell J.T."/>
            <person name="Sreedasyam A."/>
            <person name="Maumus F."/>
            <person name="Tiley G.P."/>
            <person name="Fernandez-Pozo N."/>
            <person name="Barry K."/>
            <person name="Chen C."/>
            <person name="Wang M."/>
            <person name="Lipzen A."/>
            <person name="Daum C."/>
            <person name="Saski C.A."/>
            <person name="Payton A.C."/>
            <person name="Mcbreen J.C."/>
            <person name="Conrad R.E."/>
            <person name="Kollar L.M."/>
            <person name="Olsson S."/>
            <person name="Huttunen S."/>
            <person name="Landis J.B."/>
            <person name="Wickett N.J."/>
            <person name="Johnson M.G."/>
            <person name="Rensing S.A."/>
            <person name="Grimwood J."/>
            <person name="Schmutz J."/>
            <person name="Mcdaniel S.F."/>
        </authorList>
    </citation>
    <scope>NUCLEOTIDE SEQUENCE</scope>
    <source>
        <strain evidence="11">R40</strain>
    </source>
</reference>
<evidence type="ECO:0000256" key="8">
    <source>
        <dbReference type="ARBA" id="ARBA00049982"/>
    </source>
</evidence>
<dbReference type="SUPFAM" id="SSF52058">
    <property type="entry name" value="L domain-like"/>
    <property type="match status" value="1"/>
</dbReference>
<dbReference type="InterPro" id="IPR001611">
    <property type="entry name" value="Leu-rich_rpt"/>
</dbReference>
<evidence type="ECO:0000256" key="1">
    <source>
        <dbReference type="ARBA" id="ARBA00004138"/>
    </source>
</evidence>
<dbReference type="GO" id="GO:0005737">
    <property type="term" value="C:cytoplasm"/>
    <property type="evidence" value="ECO:0007669"/>
    <property type="project" value="UniProtKB-SubCell"/>
</dbReference>
<organism evidence="11 12">
    <name type="scientific">Ceratodon purpureus</name>
    <name type="common">Fire moss</name>
    <name type="synonym">Dicranum purpureum</name>
    <dbReference type="NCBI Taxonomy" id="3225"/>
    <lineage>
        <taxon>Eukaryota</taxon>
        <taxon>Viridiplantae</taxon>
        <taxon>Streptophyta</taxon>
        <taxon>Embryophyta</taxon>
        <taxon>Bryophyta</taxon>
        <taxon>Bryophytina</taxon>
        <taxon>Bryopsida</taxon>
        <taxon>Dicranidae</taxon>
        <taxon>Pseudoditrichales</taxon>
        <taxon>Ditrichaceae</taxon>
        <taxon>Ceratodon</taxon>
    </lineage>
</organism>
<feature type="region of interest" description="Disordered" evidence="9">
    <location>
        <begin position="177"/>
        <end position="245"/>
    </location>
</feature>
<protein>
    <recommendedName>
        <fullName evidence="10">Dynein axonemal assembly factor 11-like CS domain-containing protein</fullName>
    </recommendedName>
</protein>
<evidence type="ECO:0000259" key="10">
    <source>
        <dbReference type="Pfam" id="PF23602"/>
    </source>
</evidence>
<evidence type="ECO:0000256" key="5">
    <source>
        <dbReference type="ARBA" id="ARBA00022737"/>
    </source>
</evidence>
<evidence type="ECO:0000313" key="12">
    <source>
        <dbReference type="Proteomes" id="UP000822688"/>
    </source>
</evidence>
<dbReference type="Pfam" id="PF14580">
    <property type="entry name" value="LRR_9"/>
    <property type="match status" value="1"/>
</dbReference>